<evidence type="ECO:0000313" key="3">
    <source>
        <dbReference type="EMBL" id="MCF4005809.1"/>
    </source>
</evidence>
<protein>
    <recommendedName>
        <fullName evidence="5">DUF3109 family protein</fullName>
    </recommendedName>
</protein>
<name>A0A9X1TZK5_9CORY</name>
<dbReference type="Pfam" id="PF11307">
    <property type="entry name" value="DUF3109"/>
    <property type="match status" value="1"/>
</dbReference>
<comment type="caution">
    <text evidence="3">The sequence shown here is derived from an EMBL/GenBank/DDBJ whole genome shotgun (WGS) entry which is preliminary data.</text>
</comment>
<dbReference type="AlphaFoldDB" id="A0A9X1TZK5"/>
<reference evidence="3" key="1">
    <citation type="submission" date="2022-01" db="EMBL/GenBank/DDBJ databases">
        <title>Corynebacterium sp. nov isolated from isolated from the feces of the greater white-fronted geese (Anser albifrons) at Poyang Lake, PR China.</title>
        <authorList>
            <person name="Liu Q."/>
        </authorList>
    </citation>
    <scope>NUCLEOTIDE SEQUENCE</scope>
    <source>
        <strain evidence="3">JCM 32435</strain>
    </source>
</reference>
<evidence type="ECO:0000256" key="1">
    <source>
        <dbReference type="ARBA" id="ARBA00093770"/>
    </source>
</evidence>
<organism evidence="3 4">
    <name type="scientific">Corynebacterium uropygiale</name>
    <dbReference type="NCBI Taxonomy" id="1775911"/>
    <lineage>
        <taxon>Bacteria</taxon>
        <taxon>Bacillati</taxon>
        <taxon>Actinomycetota</taxon>
        <taxon>Actinomycetes</taxon>
        <taxon>Mycobacteriales</taxon>
        <taxon>Corynebacteriaceae</taxon>
        <taxon>Corynebacterium</taxon>
    </lineage>
</organism>
<dbReference type="InterPro" id="IPR021458">
    <property type="entry name" value="Rv0495c"/>
</dbReference>
<dbReference type="EMBL" id="JAKGSI010000001">
    <property type="protein sequence ID" value="MCF4005809.1"/>
    <property type="molecule type" value="Genomic_DNA"/>
</dbReference>
<comment type="similarity">
    <text evidence="1">Belongs to the Rv0495c family.</text>
</comment>
<sequence length="305" mass="34422">MNHPSSAPVPLGFPRHSPAGRSIASGRELPPDHPREWFEFFDPEDPERLYSIDLTWLESHWRCQFGTPRCPGIDATLPEVGCCVHGAYLADEEDHAQLSDAVARMPAEFWQYRDVGLTPAPAEELEENQSIAPEPWLVWDELEGDDGEMEPALKTRVVDGACIFANRRGWPSGTGCALHQWAVAEGEELTVVKPEVCWQVPLRRHDEWEERPDGSEILRTTIGEYDRRGWGAGGEDFDWYCSADPACHTDPLPVWQTQEAELRAIMGDAAYDILARHLRRRAECHYPGQVHPATAAAQERPPRED</sequence>
<accession>A0A9X1TZK5</accession>
<dbReference type="RefSeq" id="WP_236117608.1">
    <property type="nucleotide sequence ID" value="NZ_JAKGSI010000001.1"/>
</dbReference>
<keyword evidence="4" id="KW-1185">Reference proteome</keyword>
<dbReference type="Proteomes" id="UP001139336">
    <property type="component" value="Unassembled WGS sequence"/>
</dbReference>
<evidence type="ECO:0008006" key="5">
    <source>
        <dbReference type="Google" id="ProtNLM"/>
    </source>
</evidence>
<feature type="region of interest" description="Disordered" evidence="2">
    <location>
        <begin position="1"/>
        <end position="30"/>
    </location>
</feature>
<evidence type="ECO:0000256" key="2">
    <source>
        <dbReference type="SAM" id="MobiDB-lite"/>
    </source>
</evidence>
<proteinExistence type="inferred from homology"/>
<gene>
    <name evidence="3" type="ORF">L1O03_01270</name>
</gene>
<evidence type="ECO:0000313" key="4">
    <source>
        <dbReference type="Proteomes" id="UP001139336"/>
    </source>
</evidence>